<evidence type="ECO:0000259" key="2">
    <source>
        <dbReference type="Pfam" id="PF01243"/>
    </source>
</evidence>
<keyword evidence="4" id="KW-1185">Reference proteome</keyword>
<dbReference type="InterPro" id="IPR052019">
    <property type="entry name" value="F420H2_bilvrd_red/Heme_oxyg"/>
</dbReference>
<name>A0A5C4LNZ9_9PSEU</name>
<evidence type="ECO:0000256" key="1">
    <source>
        <dbReference type="ARBA" id="ARBA00023002"/>
    </source>
</evidence>
<dbReference type="SUPFAM" id="SSF50475">
    <property type="entry name" value="FMN-binding split barrel"/>
    <property type="match status" value="1"/>
</dbReference>
<dbReference type="InterPro" id="IPR019966">
    <property type="entry name" value="F420-dep_enz_PPOX_Rv3369"/>
</dbReference>
<dbReference type="PANTHER" id="PTHR35176">
    <property type="entry name" value="HEME OXYGENASE HI_0854-RELATED"/>
    <property type="match status" value="1"/>
</dbReference>
<dbReference type="GO" id="GO:0016627">
    <property type="term" value="F:oxidoreductase activity, acting on the CH-CH group of donors"/>
    <property type="evidence" value="ECO:0007669"/>
    <property type="project" value="TreeGrafter"/>
</dbReference>
<keyword evidence="1 3" id="KW-0560">Oxidoreductase</keyword>
<comment type="caution">
    <text evidence="3">The sequence shown here is derived from an EMBL/GenBank/DDBJ whole genome shotgun (WGS) entry which is preliminary data.</text>
</comment>
<proteinExistence type="predicted"/>
<dbReference type="Pfam" id="PF01243">
    <property type="entry name" value="PNPOx_N"/>
    <property type="match status" value="1"/>
</dbReference>
<dbReference type="NCBIfam" id="TIGR03667">
    <property type="entry name" value="Rv3369"/>
    <property type="match status" value="1"/>
</dbReference>
<evidence type="ECO:0000313" key="3">
    <source>
        <dbReference type="EMBL" id="TNC18842.1"/>
    </source>
</evidence>
<dbReference type="EMBL" id="VDFW01000059">
    <property type="protein sequence ID" value="TNC18842.1"/>
    <property type="molecule type" value="Genomic_DNA"/>
</dbReference>
<organism evidence="3 4">
    <name type="scientific">Amycolatopsis alkalitolerans</name>
    <dbReference type="NCBI Taxonomy" id="2547244"/>
    <lineage>
        <taxon>Bacteria</taxon>
        <taxon>Bacillati</taxon>
        <taxon>Actinomycetota</taxon>
        <taxon>Actinomycetes</taxon>
        <taxon>Pseudonocardiales</taxon>
        <taxon>Pseudonocardiaceae</taxon>
        <taxon>Amycolatopsis</taxon>
    </lineage>
</organism>
<feature type="domain" description="Pyridoxamine 5'-phosphate oxidase N-terminal" evidence="2">
    <location>
        <begin position="12"/>
        <end position="116"/>
    </location>
</feature>
<accession>A0A5C4LNZ9</accession>
<evidence type="ECO:0000313" key="4">
    <source>
        <dbReference type="Proteomes" id="UP000305546"/>
    </source>
</evidence>
<dbReference type="AlphaFoldDB" id="A0A5C4LNZ9"/>
<sequence>MLPDLETPFGARVRERLGTERIIWFSTVGADGTPQPNPVWFLWHEDSVLIYNLLHAKRLAHIEARPRVSLHFNSTQGGGDVVVFTGTARRLEGHPRPHEMPEYLAKYGEDMKRVSGDEPAFGARYPVAVRIGIEGVRGF</sequence>
<dbReference type="EC" id="1.-.-.-" evidence="3"/>
<protein>
    <submittedName>
        <fullName evidence="3">TIGR03667 family PPOX class F420-dependent oxidoreductase</fullName>
        <ecNumber evidence="3">1.-.-.-</ecNumber>
    </submittedName>
</protein>
<dbReference type="Proteomes" id="UP000305546">
    <property type="component" value="Unassembled WGS sequence"/>
</dbReference>
<dbReference type="RefSeq" id="WP_139100793.1">
    <property type="nucleotide sequence ID" value="NZ_VDFW01000059.1"/>
</dbReference>
<dbReference type="InterPro" id="IPR011576">
    <property type="entry name" value="Pyridox_Oxase_N"/>
</dbReference>
<reference evidence="3 4" key="1">
    <citation type="submission" date="2019-06" db="EMBL/GenBank/DDBJ databases">
        <title>Amycolatopsis alkalitolerans sp. nov., isolated from Gastrodia elata Blume.</title>
        <authorList>
            <person name="Narsing Rao M.P."/>
            <person name="Li W.J."/>
        </authorList>
    </citation>
    <scope>NUCLEOTIDE SEQUENCE [LARGE SCALE GENOMIC DNA]</scope>
    <source>
        <strain evidence="3 4">SYSUP0005</strain>
    </source>
</reference>
<dbReference type="GO" id="GO:0005829">
    <property type="term" value="C:cytosol"/>
    <property type="evidence" value="ECO:0007669"/>
    <property type="project" value="TreeGrafter"/>
</dbReference>
<dbReference type="PANTHER" id="PTHR35176:SF6">
    <property type="entry name" value="HEME OXYGENASE HI_0854-RELATED"/>
    <property type="match status" value="1"/>
</dbReference>
<gene>
    <name evidence="3" type="ORF">FG385_33295</name>
</gene>
<dbReference type="OrthoDB" id="157302at2"/>
<dbReference type="Gene3D" id="2.30.110.10">
    <property type="entry name" value="Electron Transport, Fmn-binding Protein, Chain A"/>
    <property type="match status" value="1"/>
</dbReference>
<dbReference type="InterPro" id="IPR012349">
    <property type="entry name" value="Split_barrel_FMN-bd"/>
</dbReference>
<dbReference type="GO" id="GO:0070967">
    <property type="term" value="F:coenzyme F420 binding"/>
    <property type="evidence" value="ECO:0007669"/>
    <property type="project" value="TreeGrafter"/>
</dbReference>